<dbReference type="Proteomes" id="UP000016665">
    <property type="component" value="Chromosome 13"/>
</dbReference>
<proteinExistence type="predicted"/>
<protein>
    <submittedName>
        <fullName evidence="2">Uncharacterized protein</fullName>
    </submittedName>
</protein>
<evidence type="ECO:0000313" key="2">
    <source>
        <dbReference type="Ensembl" id="ENSFALP00000032896.1"/>
    </source>
</evidence>
<accession>A0A803WD40</accession>
<dbReference type="Ensembl" id="ENSFALT00000038133.1">
    <property type="protein sequence ID" value="ENSFALP00000032896.1"/>
    <property type="gene ID" value="ENSFALG00000024320.1"/>
</dbReference>
<keyword evidence="3" id="KW-1185">Reference proteome</keyword>
<evidence type="ECO:0000313" key="3">
    <source>
        <dbReference type="Proteomes" id="UP000016665"/>
    </source>
</evidence>
<organism evidence="2 3">
    <name type="scientific">Ficedula albicollis</name>
    <name type="common">Collared flycatcher</name>
    <name type="synonym">Muscicapa albicollis</name>
    <dbReference type="NCBI Taxonomy" id="59894"/>
    <lineage>
        <taxon>Eukaryota</taxon>
        <taxon>Metazoa</taxon>
        <taxon>Chordata</taxon>
        <taxon>Craniata</taxon>
        <taxon>Vertebrata</taxon>
        <taxon>Euteleostomi</taxon>
        <taxon>Archelosauria</taxon>
        <taxon>Archosauria</taxon>
        <taxon>Dinosauria</taxon>
        <taxon>Saurischia</taxon>
        <taxon>Theropoda</taxon>
        <taxon>Coelurosauria</taxon>
        <taxon>Aves</taxon>
        <taxon>Neognathae</taxon>
        <taxon>Neoaves</taxon>
        <taxon>Telluraves</taxon>
        <taxon>Australaves</taxon>
        <taxon>Passeriformes</taxon>
        <taxon>Muscicapidae</taxon>
        <taxon>Ficedula</taxon>
    </lineage>
</organism>
<reference evidence="2" key="2">
    <citation type="submission" date="2025-08" db="UniProtKB">
        <authorList>
            <consortium name="Ensembl"/>
        </authorList>
    </citation>
    <scope>IDENTIFICATION</scope>
</reference>
<reference evidence="2" key="3">
    <citation type="submission" date="2025-09" db="UniProtKB">
        <authorList>
            <consortium name="Ensembl"/>
        </authorList>
    </citation>
    <scope>IDENTIFICATION</scope>
</reference>
<reference evidence="2 3" key="1">
    <citation type="journal article" date="2012" name="Nature">
        <title>The genomic landscape of species divergence in Ficedula flycatchers.</title>
        <authorList>
            <person name="Ellegren H."/>
            <person name="Smeds L."/>
            <person name="Burri R."/>
            <person name="Olason P.I."/>
            <person name="Backstrom N."/>
            <person name="Kawakami T."/>
            <person name="Kunstner A."/>
            <person name="Makinen H."/>
            <person name="Nadachowska-Brzyska K."/>
            <person name="Qvarnstrom A."/>
            <person name="Uebbing S."/>
            <person name="Wolf J.B."/>
        </authorList>
    </citation>
    <scope>NUCLEOTIDE SEQUENCE [LARGE SCALE GENOMIC DNA]</scope>
</reference>
<name>A0A803WD40_FICAL</name>
<dbReference type="AlphaFoldDB" id="A0A803WD40"/>
<evidence type="ECO:0000256" key="1">
    <source>
        <dbReference type="SAM" id="MobiDB-lite"/>
    </source>
</evidence>
<feature type="region of interest" description="Disordered" evidence="1">
    <location>
        <begin position="1"/>
        <end position="111"/>
    </location>
</feature>
<sequence>RRQMGRYWRREHSESGPAGQPTSHCKPQARPAPRLGRGKDRGGSPWALPPAARCRPVPTRRRHYLIPTEEQEPSRGRETPAPTHAAPLGQRGAQPQAPLPGHSARDVPCPC</sequence>